<dbReference type="Gene3D" id="3.10.20.90">
    <property type="entry name" value="Phosphatidylinositol 3-kinase Catalytic Subunit, Chain A, domain 1"/>
    <property type="match status" value="1"/>
</dbReference>
<feature type="non-terminal residue" evidence="1">
    <location>
        <position position="66"/>
    </location>
</feature>
<gene>
    <name evidence="1" type="ORF">JKP88DRAFT_152547</name>
</gene>
<feature type="non-terminal residue" evidence="1">
    <location>
        <position position="1"/>
    </location>
</feature>
<protein>
    <submittedName>
        <fullName evidence="1">Uncharacterized protein</fullName>
    </submittedName>
</protein>
<evidence type="ECO:0000313" key="2">
    <source>
        <dbReference type="Proteomes" id="UP000664859"/>
    </source>
</evidence>
<reference evidence="1" key="1">
    <citation type="submission" date="2021-02" db="EMBL/GenBank/DDBJ databases">
        <title>First Annotated Genome of the Yellow-green Alga Tribonema minus.</title>
        <authorList>
            <person name="Mahan K.M."/>
        </authorList>
    </citation>
    <scope>NUCLEOTIDE SEQUENCE</scope>
    <source>
        <strain evidence="1">UTEX B ZZ1240</strain>
    </source>
</reference>
<dbReference type="InterPro" id="IPR029071">
    <property type="entry name" value="Ubiquitin-like_domsf"/>
</dbReference>
<dbReference type="OrthoDB" id="442921at2759"/>
<dbReference type="CDD" id="cd01763">
    <property type="entry name" value="Ubl_SUMO_like"/>
    <property type="match status" value="1"/>
</dbReference>
<comment type="caution">
    <text evidence="1">The sequence shown here is derived from an EMBL/GenBank/DDBJ whole genome shotgun (WGS) entry which is preliminary data.</text>
</comment>
<accession>A0A836CN23</accession>
<name>A0A836CN23_9STRA</name>
<organism evidence="1 2">
    <name type="scientific">Tribonema minus</name>
    <dbReference type="NCBI Taxonomy" id="303371"/>
    <lineage>
        <taxon>Eukaryota</taxon>
        <taxon>Sar</taxon>
        <taxon>Stramenopiles</taxon>
        <taxon>Ochrophyta</taxon>
        <taxon>PX clade</taxon>
        <taxon>Xanthophyceae</taxon>
        <taxon>Tribonematales</taxon>
        <taxon>Tribonemataceae</taxon>
        <taxon>Tribonema</taxon>
    </lineage>
</organism>
<dbReference type="Proteomes" id="UP000664859">
    <property type="component" value="Unassembled WGS sequence"/>
</dbReference>
<evidence type="ECO:0000313" key="1">
    <source>
        <dbReference type="EMBL" id="KAG5192462.1"/>
    </source>
</evidence>
<dbReference type="SUPFAM" id="SSF54236">
    <property type="entry name" value="Ubiquitin-like"/>
    <property type="match status" value="1"/>
</dbReference>
<sequence length="66" mass="7387">EVCFRCNINRPLTKAFTVYAGMQFADKPVSSLRFFLNGDLVWPSETPSELGLKDDDTIECMVEPSG</sequence>
<dbReference type="AlphaFoldDB" id="A0A836CN23"/>
<keyword evidence="2" id="KW-1185">Reference proteome</keyword>
<dbReference type="EMBL" id="JAFCMP010000005">
    <property type="protein sequence ID" value="KAG5192462.1"/>
    <property type="molecule type" value="Genomic_DNA"/>
</dbReference>
<proteinExistence type="predicted"/>